<evidence type="ECO:0000313" key="1">
    <source>
        <dbReference type="Proteomes" id="UP000887580"/>
    </source>
</evidence>
<dbReference type="Proteomes" id="UP000887580">
    <property type="component" value="Unplaced"/>
</dbReference>
<evidence type="ECO:0000313" key="2">
    <source>
        <dbReference type="WBParaSite" id="PS1159_v2.g5703.t1"/>
    </source>
</evidence>
<sequence length="392" mass="44444">MDISIAVIHLKNSSTFNLKNICSPDKFDILLINGNQNGKIIKNLPKRRIKSPEDISGEAIKIVKELYGTSIACHRAVPIPIHLDPTAYDIPTTSSSISTASTSSLSYSTLFCIPMLDNDLKRLKLPKGFEYENLSNLLNDALNMSWKMETETRHFIERIDNWLSTQQQKSVDFLSRLFSLKPLKLRLRVCVHNPAANPEYLTTCLTTALLSTNSSNLSEKKVCIDLEEAVKKSNAIRISMIGMDKYDKYLMNPVFNAGRQKSKITDYFAKGKNFTRYLKIEDQKSPTELWETQFPIHKAAYDDDFARIQTLLEKGYDPNAYDNDLWTPLHYCAFYGKLQSAGVLMSHAITDVNAKNKKGETPLHFAALNGYYHLIELILSNPKIDVVSLNSF</sequence>
<protein>
    <submittedName>
        <fullName evidence="2">KRIT N-terminal NPxY motif-rich region domain-containing protein</fullName>
    </submittedName>
</protein>
<name>A0AC35GJT8_9BILA</name>
<dbReference type="WBParaSite" id="PS1159_v2.g5703.t1">
    <property type="protein sequence ID" value="PS1159_v2.g5703.t1"/>
    <property type="gene ID" value="PS1159_v2.g5703"/>
</dbReference>
<proteinExistence type="predicted"/>
<organism evidence="1 2">
    <name type="scientific">Panagrolaimus sp. PS1159</name>
    <dbReference type="NCBI Taxonomy" id="55785"/>
    <lineage>
        <taxon>Eukaryota</taxon>
        <taxon>Metazoa</taxon>
        <taxon>Ecdysozoa</taxon>
        <taxon>Nematoda</taxon>
        <taxon>Chromadorea</taxon>
        <taxon>Rhabditida</taxon>
        <taxon>Tylenchina</taxon>
        <taxon>Panagrolaimomorpha</taxon>
        <taxon>Panagrolaimoidea</taxon>
        <taxon>Panagrolaimidae</taxon>
        <taxon>Panagrolaimus</taxon>
    </lineage>
</organism>
<accession>A0AC35GJT8</accession>
<reference evidence="2" key="1">
    <citation type="submission" date="2022-11" db="UniProtKB">
        <authorList>
            <consortium name="WormBaseParasite"/>
        </authorList>
    </citation>
    <scope>IDENTIFICATION</scope>
</reference>